<dbReference type="Pfam" id="PF00011">
    <property type="entry name" value="HSP20"/>
    <property type="match status" value="1"/>
</dbReference>
<keyword evidence="7" id="KW-1185">Reference proteome</keyword>
<evidence type="ECO:0000313" key="6">
    <source>
        <dbReference type="EMBL" id="MDK6027777.1"/>
    </source>
</evidence>
<evidence type="ECO:0000313" key="7">
    <source>
        <dbReference type="Proteomes" id="UP001529235"/>
    </source>
</evidence>
<protein>
    <submittedName>
        <fullName evidence="6">Hsp20/alpha crystallin family protein</fullName>
    </submittedName>
</protein>
<name>A0ABD4Z467_9CREN</name>
<dbReference type="Gene3D" id="2.60.40.790">
    <property type="match status" value="1"/>
</dbReference>
<keyword evidence="1" id="KW-0346">Stress response</keyword>
<evidence type="ECO:0000259" key="4">
    <source>
        <dbReference type="PROSITE" id="PS01031"/>
    </source>
</evidence>
<comment type="caution">
    <text evidence="6">The sequence shown here is derived from an EMBL/GenBank/DDBJ whole genome shotgun (WGS) entry which is preliminary data.</text>
</comment>
<dbReference type="Proteomes" id="UP001529235">
    <property type="component" value="Unassembled WGS sequence"/>
</dbReference>
<evidence type="ECO:0000256" key="1">
    <source>
        <dbReference type="ARBA" id="ARBA00023016"/>
    </source>
</evidence>
<proteinExistence type="inferred from homology"/>
<feature type="domain" description="SHSP" evidence="4">
    <location>
        <begin position="85"/>
        <end position="184"/>
    </location>
</feature>
<evidence type="ECO:0000256" key="3">
    <source>
        <dbReference type="RuleBase" id="RU003616"/>
    </source>
</evidence>
<dbReference type="InterPro" id="IPR044587">
    <property type="entry name" value="HSP21-like"/>
</dbReference>
<dbReference type="InterPro" id="IPR008978">
    <property type="entry name" value="HSP20-like_chaperone"/>
</dbReference>
<dbReference type="PANTHER" id="PTHR46733:SF4">
    <property type="entry name" value="HEAT SHOCK PROTEIN 21, CHLOROPLASTIC"/>
    <property type="match status" value="1"/>
</dbReference>
<dbReference type="InterPro" id="IPR002068">
    <property type="entry name" value="A-crystallin/Hsp20_dom"/>
</dbReference>
<evidence type="ECO:0000259" key="5">
    <source>
        <dbReference type="PROSITE" id="PS51203"/>
    </source>
</evidence>
<dbReference type="EMBL" id="JASNVW010000001">
    <property type="protein sequence ID" value="MDK6027777.1"/>
    <property type="molecule type" value="Genomic_DNA"/>
</dbReference>
<feature type="domain" description="CS" evidence="5">
    <location>
        <begin position="90"/>
        <end position="182"/>
    </location>
</feature>
<organism evidence="6 7">
    <name type="scientific">Ignisphaera cupida</name>
    <dbReference type="NCBI Taxonomy" id="3050454"/>
    <lineage>
        <taxon>Archaea</taxon>
        <taxon>Thermoproteota</taxon>
        <taxon>Thermoprotei</taxon>
        <taxon>Desulfurococcales</taxon>
        <taxon>Desulfurococcaceae</taxon>
        <taxon>Ignisphaera</taxon>
    </lineage>
</organism>
<gene>
    <name evidence="6" type="ORF">QPL79_00105</name>
</gene>
<dbReference type="AlphaFoldDB" id="A0ABD4Z467"/>
<evidence type="ECO:0000256" key="2">
    <source>
        <dbReference type="PROSITE-ProRule" id="PRU00285"/>
    </source>
</evidence>
<dbReference type="InterPro" id="IPR007052">
    <property type="entry name" value="CS_dom"/>
</dbReference>
<dbReference type="PROSITE" id="PS51203">
    <property type="entry name" value="CS"/>
    <property type="match status" value="1"/>
</dbReference>
<dbReference type="PROSITE" id="PS01031">
    <property type="entry name" value="SHSP"/>
    <property type="match status" value="1"/>
</dbReference>
<reference evidence="6 7" key="1">
    <citation type="submission" date="2023-05" db="EMBL/GenBank/DDBJ databases">
        <title>A new hyperthermophilic archaea 'Ignisphaera cupida' sp. nov. and description of the family 'Ignisphaeraceae' fam. nov.</title>
        <authorList>
            <person name="Podosokorskaya O.A."/>
            <person name="Elcheninov A.G."/>
            <person name="Klukina A."/>
            <person name="Merkel A.Y."/>
        </authorList>
    </citation>
    <scope>NUCLEOTIDE SEQUENCE [LARGE SCALE GENOMIC DNA]</scope>
    <source>
        <strain evidence="6 7">4213-co</strain>
    </source>
</reference>
<dbReference type="CDD" id="cd06464">
    <property type="entry name" value="ACD_sHsps-like"/>
    <property type="match status" value="1"/>
</dbReference>
<comment type="similarity">
    <text evidence="2 3">Belongs to the small heat shock protein (HSP20) family.</text>
</comment>
<sequence length="185" mass="21520">MSEPEERRGRRRRSIFDLFDDLFSELEEELNELERSFRIGLAPLDKSEFGKPIVYGFRIEIGPDGIPKIYEFGNVKRSGRGRPKVIVSEELEPLVDIYEEEDKIRVVLEMPGVDENKIKVEALDDRHIVVEGSNHDRKYKKEIELPTEVDVDSAEAVYKNGVLEIRLKKKKESKKGKIIRVVKEH</sequence>
<dbReference type="NCBIfam" id="NF041800">
    <property type="entry name" value="Hsp20"/>
    <property type="match status" value="1"/>
</dbReference>
<dbReference type="RefSeq" id="WP_285272762.1">
    <property type="nucleotide sequence ID" value="NZ_JASNVW010000001.1"/>
</dbReference>
<dbReference type="SUPFAM" id="SSF49764">
    <property type="entry name" value="HSP20-like chaperones"/>
    <property type="match status" value="1"/>
</dbReference>
<accession>A0ABD4Z467</accession>
<dbReference type="PANTHER" id="PTHR46733">
    <property type="entry name" value="26.5 KDA HEAT SHOCK PROTEIN, MITOCHONDRIAL"/>
    <property type="match status" value="1"/>
</dbReference>